<proteinExistence type="predicted"/>
<evidence type="ECO:0000313" key="5">
    <source>
        <dbReference type="EMBL" id="SDG98115.1"/>
    </source>
</evidence>
<keyword evidence="4" id="KW-0812">Transmembrane</keyword>
<dbReference type="RefSeq" id="WP_091774498.1">
    <property type="nucleotide sequence ID" value="NZ_FNDI01000001.1"/>
</dbReference>
<feature type="repeat" description="TPR" evidence="3">
    <location>
        <begin position="336"/>
        <end position="369"/>
    </location>
</feature>
<evidence type="ECO:0000256" key="1">
    <source>
        <dbReference type="ARBA" id="ARBA00022737"/>
    </source>
</evidence>
<evidence type="ECO:0000313" key="6">
    <source>
        <dbReference type="Proteomes" id="UP000198900"/>
    </source>
</evidence>
<dbReference type="Proteomes" id="UP000198900">
    <property type="component" value="Unassembled WGS sequence"/>
</dbReference>
<keyword evidence="4" id="KW-0472">Membrane</keyword>
<dbReference type="InterPro" id="IPR019734">
    <property type="entry name" value="TPR_rpt"/>
</dbReference>
<dbReference type="PANTHER" id="PTHR44858:SF1">
    <property type="entry name" value="UDP-N-ACETYLGLUCOSAMINE--PEPTIDE N-ACETYLGLUCOSAMINYLTRANSFERASE SPINDLY-RELATED"/>
    <property type="match status" value="1"/>
</dbReference>
<feature type="repeat" description="TPR" evidence="3">
    <location>
        <begin position="472"/>
        <end position="505"/>
    </location>
</feature>
<feature type="repeat" description="TPR" evidence="3">
    <location>
        <begin position="507"/>
        <end position="540"/>
    </location>
</feature>
<feature type="repeat" description="TPR" evidence="3">
    <location>
        <begin position="370"/>
        <end position="403"/>
    </location>
</feature>
<feature type="transmembrane region" description="Helical" evidence="4">
    <location>
        <begin position="36"/>
        <end position="59"/>
    </location>
</feature>
<comment type="caution">
    <text evidence="5">The sequence shown here is derived from an EMBL/GenBank/DDBJ whole genome shotgun (WGS) entry which is preliminary data.</text>
</comment>
<feature type="repeat" description="TPR" evidence="3">
    <location>
        <begin position="438"/>
        <end position="471"/>
    </location>
</feature>
<dbReference type="Gene3D" id="1.25.40.10">
    <property type="entry name" value="Tetratricopeptide repeat domain"/>
    <property type="match status" value="3"/>
</dbReference>
<accession>A0A7Z7FEF8</accession>
<keyword evidence="6" id="KW-1185">Reference proteome</keyword>
<reference evidence="5" key="1">
    <citation type="submission" date="2016-10" db="EMBL/GenBank/DDBJ databases">
        <authorList>
            <person name="Varghese N."/>
            <person name="Submissions S."/>
        </authorList>
    </citation>
    <scope>NUCLEOTIDE SEQUENCE [LARGE SCALE GENOMIC DNA]</scope>
    <source>
        <strain evidence="5">YR281</strain>
    </source>
</reference>
<keyword evidence="4" id="KW-1133">Transmembrane helix</keyword>
<dbReference type="EMBL" id="FNDI01000001">
    <property type="protein sequence ID" value="SDG98115.1"/>
    <property type="molecule type" value="Genomic_DNA"/>
</dbReference>
<evidence type="ECO:0000256" key="2">
    <source>
        <dbReference type="ARBA" id="ARBA00022803"/>
    </source>
</evidence>
<dbReference type="SMART" id="SM00028">
    <property type="entry name" value="TPR"/>
    <property type="match status" value="7"/>
</dbReference>
<gene>
    <name evidence="5" type="ORF">SAMN04487926_101502</name>
</gene>
<sequence length="694" mass="77818">MKKDPRKSEKASSRRVDGEEAQARTNRLLSFLKRPAVWICGVIGTGVAGYAGGILTGTLQPFTDYASSRLAEVSCELTTEPVPAASENILVIVSPLSGDSGNHQTDLVVTAFGGQVFNAARICERLNFDPAKGNFTSEIDVKREGAALLKKHNADLLIFGDVVIPNKSLRLWLVNRDGGCDQHPTKVVLEDAADIGPKLRNQLISSSIAEMVAACNADPHADLENLKLRVRKVRNFLNQFRASLSADEVQRIEVSYSDALFVLYRNDQGDEWFDEASKFNLSQANVRYPNDPRQRSEWLYSQGALLRLRWWKARNVDDLRGAISFLDGAIKSFPYDAYYTERGLSFEELGDTDRAMSDYGHAIQEWPNSDEAHFRRGVLYLRLGDIRKSLADFDDVIRIDPTNVLAYVNRCMGHLQQGEVTKAHDDCDQAIKRGNALPGPHRSRGDVWQAEGNCDRAIQDFTEAIKLDPKYALAYADRGDCWVQKSNFEQALADYDEAIRINIVQGGDVYVRRGKLLLIRGDYQRATEDFDKAISLDSKDDNNGYFLRGVSRFVKGDYAAAAKDFELSRKYSPEYAYSAIWLYLSDARLRGAGPAKDVLLNYRSPSTPGRWPEPVITFLLNKSSVAETLKATQGGDDNKHRGELCEAHFYIGERYLLDRQLNDARAMMTLSKQECPVGVMEYDGAIATLERELR</sequence>
<keyword evidence="2 3" id="KW-0802">TPR repeat</keyword>
<evidence type="ECO:0000256" key="3">
    <source>
        <dbReference type="PROSITE-ProRule" id="PRU00339"/>
    </source>
</evidence>
<protein>
    <submittedName>
        <fullName evidence="5">Tetratricopeptide repeat-containing protein</fullName>
    </submittedName>
</protein>
<dbReference type="SUPFAM" id="SSF48452">
    <property type="entry name" value="TPR-like"/>
    <property type="match status" value="2"/>
</dbReference>
<name>A0A7Z7FEF8_9BURK</name>
<dbReference type="InterPro" id="IPR050498">
    <property type="entry name" value="Ycf3"/>
</dbReference>
<evidence type="ECO:0000256" key="4">
    <source>
        <dbReference type="SAM" id="Phobius"/>
    </source>
</evidence>
<keyword evidence="1" id="KW-0677">Repeat</keyword>
<organism evidence="5 6">
    <name type="scientific">Paraburkholderia steynii</name>
    <dbReference type="NCBI Taxonomy" id="1245441"/>
    <lineage>
        <taxon>Bacteria</taxon>
        <taxon>Pseudomonadati</taxon>
        <taxon>Pseudomonadota</taxon>
        <taxon>Betaproteobacteria</taxon>
        <taxon>Burkholderiales</taxon>
        <taxon>Burkholderiaceae</taxon>
        <taxon>Paraburkholderia</taxon>
    </lineage>
</organism>
<dbReference type="InterPro" id="IPR011990">
    <property type="entry name" value="TPR-like_helical_dom_sf"/>
</dbReference>
<dbReference type="PANTHER" id="PTHR44858">
    <property type="entry name" value="TETRATRICOPEPTIDE REPEAT PROTEIN 6"/>
    <property type="match status" value="1"/>
</dbReference>
<dbReference type="AlphaFoldDB" id="A0A7Z7FEF8"/>
<dbReference type="PROSITE" id="PS50005">
    <property type="entry name" value="TPR"/>
    <property type="match status" value="5"/>
</dbReference>
<dbReference type="Pfam" id="PF13432">
    <property type="entry name" value="TPR_16"/>
    <property type="match status" value="3"/>
</dbReference>